<feature type="transmembrane region" description="Helical" evidence="11">
    <location>
        <begin position="972"/>
        <end position="992"/>
    </location>
</feature>
<feature type="transmembrane region" description="Helical" evidence="11">
    <location>
        <begin position="1105"/>
        <end position="1124"/>
    </location>
</feature>
<feature type="transmembrane region" description="Helical" evidence="11">
    <location>
        <begin position="747"/>
        <end position="765"/>
    </location>
</feature>
<feature type="transmembrane region" description="Helical" evidence="11">
    <location>
        <begin position="1004"/>
        <end position="1028"/>
    </location>
</feature>
<feature type="compositionally biased region" description="Basic and acidic residues" evidence="10">
    <location>
        <begin position="218"/>
        <end position="233"/>
    </location>
</feature>
<organism evidence="15 16">
    <name type="scientific">Coleophoma crateriformis</name>
    <dbReference type="NCBI Taxonomy" id="565419"/>
    <lineage>
        <taxon>Eukaryota</taxon>
        <taxon>Fungi</taxon>
        <taxon>Dikarya</taxon>
        <taxon>Ascomycota</taxon>
        <taxon>Pezizomycotina</taxon>
        <taxon>Leotiomycetes</taxon>
        <taxon>Helotiales</taxon>
        <taxon>Dermateaceae</taxon>
        <taxon>Coleophoma</taxon>
    </lineage>
</organism>
<evidence type="ECO:0000256" key="4">
    <source>
        <dbReference type="ARBA" id="ARBA00022692"/>
    </source>
</evidence>
<evidence type="ECO:0000256" key="1">
    <source>
        <dbReference type="ARBA" id="ARBA00004127"/>
    </source>
</evidence>
<feature type="transmembrane region" description="Helical" evidence="11">
    <location>
        <begin position="576"/>
        <end position="596"/>
    </location>
</feature>
<evidence type="ECO:0000256" key="2">
    <source>
        <dbReference type="ARBA" id="ARBA00008170"/>
    </source>
</evidence>
<comment type="similarity">
    <text evidence="9">Belongs to the NAD(P)-dependent epimerase/dehydratase family. Dihydroflavonol-4-reductase subfamily.</text>
</comment>
<keyword evidence="4 11" id="KW-0812">Transmembrane</keyword>
<feature type="transmembrane region" description="Helical" evidence="11">
    <location>
        <begin position="676"/>
        <end position="699"/>
    </location>
</feature>
<feature type="transmembrane region" description="Helical" evidence="11">
    <location>
        <begin position="544"/>
        <end position="564"/>
    </location>
</feature>
<evidence type="ECO:0000256" key="3">
    <source>
        <dbReference type="ARBA" id="ARBA00022448"/>
    </source>
</evidence>
<comment type="similarity">
    <text evidence="2">Belongs to the Ca(2+):cation antiporter (CaCA) (TC 2.A.19) family.</text>
</comment>
<proteinExistence type="inferred from homology"/>
<dbReference type="OrthoDB" id="16982at2759"/>
<evidence type="ECO:0000256" key="6">
    <source>
        <dbReference type="ARBA" id="ARBA00023002"/>
    </source>
</evidence>
<dbReference type="Gene3D" id="3.40.50.720">
    <property type="entry name" value="NAD(P)-binding Rossmann-like Domain"/>
    <property type="match status" value="1"/>
</dbReference>
<feature type="compositionally biased region" description="Low complexity" evidence="10">
    <location>
        <begin position="74"/>
        <end position="85"/>
    </location>
</feature>
<evidence type="ECO:0000313" key="15">
    <source>
        <dbReference type="EMBL" id="RDW95230.1"/>
    </source>
</evidence>
<evidence type="ECO:0000256" key="10">
    <source>
        <dbReference type="SAM" id="MobiDB-lite"/>
    </source>
</evidence>
<feature type="compositionally biased region" description="Acidic residues" evidence="10">
    <location>
        <begin position="235"/>
        <end position="247"/>
    </location>
</feature>
<dbReference type="EMBL" id="PDLN01000001">
    <property type="protein sequence ID" value="RDW95230.1"/>
    <property type="molecule type" value="Genomic_DNA"/>
</dbReference>
<feature type="region of interest" description="Disordered" evidence="10">
    <location>
        <begin position="856"/>
        <end position="877"/>
    </location>
</feature>
<evidence type="ECO:0000256" key="5">
    <source>
        <dbReference type="ARBA" id="ARBA00022989"/>
    </source>
</evidence>
<keyword evidence="3" id="KW-0813">Transport</keyword>
<feature type="transmembrane region" description="Helical" evidence="11">
    <location>
        <begin position="642"/>
        <end position="664"/>
    </location>
</feature>
<evidence type="ECO:0000256" key="7">
    <source>
        <dbReference type="ARBA" id="ARBA00023065"/>
    </source>
</evidence>
<feature type="region of interest" description="Disordered" evidence="10">
    <location>
        <begin position="398"/>
        <end position="436"/>
    </location>
</feature>
<dbReference type="GO" id="GO:0005774">
    <property type="term" value="C:vacuolar membrane"/>
    <property type="evidence" value="ECO:0007669"/>
    <property type="project" value="UniProtKB-ARBA"/>
</dbReference>
<name>A0A3D8T9J9_9HELO</name>
<dbReference type="Pfam" id="PF01370">
    <property type="entry name" value="Epimerase"/>
    <property type="match status" value="1"/>
</dbReference>
<feature type="compositionally biased region" description="Basic residues" evidence="10">
    <location>
        <begin position="116"/>
        <end position="125"/>
    </location>
</feature>
<feature type="compositionally biased region" description="Polar residues" evidence="10">
    <location>
        <begin position="91"/>
        <end position="103"/>
    </location>
</feature>
<dbReference type="GO" id="GO:0012505">
    <property type="term" value="C:endomembrane system"/>
    <property type="evidence" value="ECO:0007669"/>
    <property type="project" value="UniProtKB-SubCell"/>
</dbReference>
<dbReference type="PANTHER" id="PTHR31503:SF10">
    <property type="entry name" value="VNX1 PROTEIN"/>
    <property type="match status" value="1"/>
</dbReference>
<feature type="transmembrane region" description="Helical" evidence="11">
    <location>
        <begin position="472"/>
        <end position="495"/>
    </location>
</feature>
<dbReference type="Pfam" id="PF01699">
    <property type="entry name" value="Na_Ca_ex"/>
    <property type="match status" value="2"/>
</dbReference>
<protein>
    <submittedName>
        <fullName evidence="15">Calcium permease</fullName>
    </submittedName>
</protein>
<keyword evidence="6" id="KW-0560">Oxidoreductase</keyword>
<dbReference type="Proteomes" id="UP000256328">
    <property type="component" value="Unassembled WGS sequence"/>
</dbReference>
<feature type="transmembrane region" description="Helical" evidence="11">
    <location>
        <begin position="1080"/>
        <end position="1098"/>
    </location>
</feature>
<evidence type="ECO:0000256" key="11">
    <source>
        <dbReference type="SAM" id="Phobius"/>
    </source>
</evidence>
<feature type="region of interest" description="Disordered" evidence="10">
    <location>
        <begin position="783"/>
        <end position="816"/>
    </location>
</feature>
<feature type="transmembrane region" description="Helical" evidence="11">
    <location>
        <begin position="1040"/>
        <end position="1060"/>
    </location>
</feature>
<dbReference type="Pfam" id="PF03733">
    <property type="entry name" value="YccF"/>
    <property type="match status" value="1"/>
</dbReference>
<reference evidence="15 16" key="1">
    <citation type="journal article" date="2018" name="IMA Fungus">
        <title>IMA Genome-F 9: Draft genome sequence of Annulohypoxylon stygium, Aspergillus mulundensis, Berkeleyomyces basicola (syn. Thielaviopsis basicola), Ceratocystis smalleyi, two Cercospora beticola strains, Coleophoma cylindrospora, Fusarium fracticaudum, Phialophora cf. hyalina, and Morchella septimelata.</title>
        <authorList>
            <person name="Wingfield B.D."/>
            <person name="Bills G.F."/>
            <person name="Dong Y."/>
            <person name="Huang W."/>
            <person name="Nel W.J."/>
            <person name="Swalarsk-Parry B.S."/>
            <person name="Vaghefi N."/>
            <person name="Wilken P.M."/>
            <person name="An Z."/>
            <person name="de Beer Z.W."/>
            <person name="De Vos L."/>
            <person name="Chen L."/>
            <person name="Duong T.A."/>
            <person name="Gao Y."/>
            <person name="Hammerbacher A."/>
            <person name="Kikkert J.R."/>
            <person name="Li Y."/>
            <person name="Li H."/>
            <person name="Li K."/>
            <person name="Li Q."/>
            <person name="Liu X."/>
            <person name="Ma X."/>
            <person name="Naidoo K."/>
            <person name="Pethybridge S.J."/>
            <person name="Sun J."/>
            <person name="Steenkamp E.T."/>
            <person name="van der Nest M.A."/>
            <person name="van Wyk S."/>
            <person name="Wingfield M.J."/>
            <person name="Xiong C."/>
            <person name="Yue Q."/>
            <person name="Zhang X."/>
        </authorList>
    </citation>
    <scope>NUCLEOTIDE SEQUENCE [LARGE SCALE GENOMIC DNA]</scope>
    <source>
        <strain evidence="15 16">BP5796</strain>
    </source>
</reference>
<feature type="domain" description="NAD-dependent epimerase/dehydratase" evidence="12">
    <location>
        <begin position="1188"/>
        <end position="1433"/>
    </location>
</feature>
<dbReference type="Gene3D" id="1.20.1420.30">
    <property type="entry name" value="NCX, central ion-binding region"/>
    <property type="match status" value="2"/>
</dbReference>
<evidence type="ECO:0000256" key="9">
    <source>
        <dbReference type="ARBA" id="ARBA00023445"/>
    </source>
</evidence>
<feature type="compositionally biased region" description="Polar residues" evidence="10">
    <location>
        <begin position="804"/>
        <end position="813"/>
    </location>
</feature>
<keyword evidence="8 11" id="KW-0472">Membrane</keyword>
<dbReference type="FunFam" id="1.20.1420.30:FF:000017">
    <property type="entry name" value="Calcium permease family membrane transporter"/>
    <property type="match status" value="1"/>
</dbReference>
<feature type="domain" description="Inner membrane component" evidence="14">
    <location>
        <begin position="304"/>
        <end position="357"/>
    </location>
</feature>
<evidence type="ECO:0000259" key="14">
    <source>
        <dbReference type="Pfam" id="PF03733"/>
    </source>
</evidence>
<dbReference type="GO" id="GO:0016491">
    <property type="term" value="F:oxidoreductase activity"/>
    <property type="evidence" value="ECO:0007669"/>
    <property type="project" value="UniProtKB-KW"/>
</dbReference>
<dbReference type="GO" id="GO:0006874">
    <property type="term" value="P:intracellular calcium ion homeostasis"/>
    <property type="evidence" value="ECO:0007669"/>
    <property type="project" value="TreeGrafter"/>
</dbReference>
<keyword evidence="5 11" id="KW-1133">Transmembrane helix</keyword>
<dbReference type="CDD" id="cd05227">
    <property type="entry name" value="AR_SDR_e"/>
    <property type="match status" value="1"/>
</dbReference>
<feature type="transmembrane region" description="Helical" evidence="11">
    <location>
        <begin position="449"/>
        <end position="466"/>
    </location>
</feature>
<comment type="subcellular location">
    <subcellularLocation>
        <location evidence="1">Endomembrane system</location>
        <topology evidence="1">Multi-pass membrane protein</topology>
    </subcellularLocation>
</comment>
<feature type="region of interest" description="Disordered" evidence="10">
    <location>
        <begin position="1"/>
        <end position="247"/>
    </location>
</feature>
<gene>
    <name evidence="15" type="ORF">BP5796_00993</name>
</gene>
<dbReference type="InterPro" id="IPR004837">
    <property type="entry name" value="NaCa_Exmemb"/>
</dbReference>
<keyword evidence="7" id="KW-0406">Ion transport</keyword>
<evidence type="ECO:0000313" key="16">
    <source>
        <dbReference type="Proteomes" id="UP000256328"/>
    </source>
</evidence>
<dbReference type="GO" id="GO:0015369">
    <property type="term" value="F:calcium:proton antiporter activity"/>
    <property type="evidence" value="ECO:0007669"/>
    <property type="project" value="TreeGrafter"/>
</dbReference>
<feature type="transmembrane region" description="Helical" evidence="11">
    <location>
        <begin position="301"/>
        <end position="334"/>
    </location>
</feature>
<feature type="transmembrane region" description="Helical" evidence="11">
    <location>
        <begin position="608"/>
        <end position="630"/>
    </location>
</feature>
<dbReference type="PANTHER" id="PTHR31503">
    <property type="entry name" value="VACUOLAR CALCIUM ION TRANSPORTER"/>
    <property type="match status" value="1"/>
</dbReference>
<feature type="compositionally biased region" description="Polar residues" evidence="10">
    <location>
        <begin position="34"/>
        <end position="52"/>
    </location>
</feature>
<feature type="domain" description="Sodium/calcium exchanger membrane region" evidence="13">
    <location>
        <begin position="972"/>
        <end position="1123"/>
    </location>
</feature>
<dbReference type="FunFam" id="3.40.50.720:FF:000191">
    <property type="entry name" value="Methylglyoxal reductase (NADPH-dependent)"/>
    <property type="match status" value="1"/>
</dbReference>
<evidence type="ECO:0000256" key="8">
    <source>
        <dbReference type="ARBA" id="ARBA00023136"/>
    </source>
</evidence>
<dbReference type="InterPro" id="IPR036291">
    <property type="entry name" value="NAD(P)-bd_dom_sf"/>
</dbReference>
<evidence type="ECO:0000259" key="13">
    <source>
        <dbReference type="Pfam" id="PF01699"/>
    </source>
</evidence>
<dbReference type="InterPro" id="IPR004713">
    <property type="entry name" value="CaH_exchang"/>
</dbReference>
<comment type="caution">
    <text evidence="15">The sequence shown here is derived from an EMBL/GenBank/DDBJ whole genome shotgun (WGS) entry which is preliminary data.</text>
</comment>
<dbReference type="SUPFAM" id="SSF51735">
    <property type="entry name" value="NAD(P)-binding Rossmann-fold domains"/>
    <property type="match status" value="1"/>
</dbReference>
<accession>A0A3D8T9J9</accession>
<keyword evidence="16" id="KW-1185">Reference proteome</keyword>
<feature type="domain" description="Sodium/calcium exchanger membrane region" evidence="13">
    <location>
        <begin position="578"/>
        <end position="764"/>
    </location>
</feature>
<dbReference type="InterPro" id="IPR001509">
    <property type="entry name" value="Epimerase_deHydtase"/>
</dbReference>
<evidence type="ECO:0000259" key="12">
    <source>
        <dbReference type="Pfam" id="PF01370"/>
    </source>
</evidence>
<sequence length="1515" mass="166289">MPPANPAPPQGHNNEDVSTPTSPTDNRHPLSRVESANTQQNEGLSESFQSTDTIRRRPDTQSYGSIVQHAAAQPSSEPRPSDSSSCGERPQPQSLESSRSTMPIRSPMLGPERGRGGQRAKKPGMARRASSNVQGPHRGQEFSVDDDVTEIEGVMASRQGSTTSGYGTVIRHPPSTVRRRPMQQAPILARVASSGDGEAEAEYQAEGVAGPSEVADDDVSHESGEEGTLRGLDDGIIDDDDDDDVSDAESFTLKDRQEAINETHPFGIRIWKPALYKKNRSVQKTAEGDIHSSPGGRVNRWLVFFNILWTICFGWWLGLVAAIAATVCFIFAAAPSAIEYGRVLWGLAGYLFYPFGKFVRLEQDEAYAHEDEGEGRSITEYEQWQSGDIEDGRLFFGPSGDRSIVGRSRRSIDSEAPSETDSLLGRTSRGGGRRDNSERRLKRRLFGRGAWNVGRVIFFLFFYGLITPLLFIVSGICWFMVFWIPMGKVTMLLFYHLRRHPLALTFQSDTDYSRNSDVPHSSILLCTYRAVGLKYWKYTIDGTNIFLINLMGVVLFVIFDYFILDEVLGLDIQITHPAFLFVAALFSIIPLAYFIGQAVASISAQSSMGLGAAINAFFSTLVEVFLYCVALNQGKGQLVEGSIIGSVFAGILFLPGLSMCFGAIKRKTQRFNAKSAGVTSTMLLFAVIAAFSPTLFYQIYGTHELNCLSCVDGFESVPSRDCRRCYFSQVPALDDRFYLEAVRPYCWFAAVLLFLSYAIGLWFTLRTHAAVIWNNEVDEKKADESKTMNSSQHLSGPPHARLQRQGTQTSSIDTRGAEIRESQLYKRILGQSLKQVGLQPRGEEGTRNSSIVEASGLNGTAQTPHMVPPKSSGGDSIRSDLQIPGFTDAQNTNLVREVAEMAATAATIAARDASRAPRKTSILGNLPSHPHKSPSTRPINLVDTEEAAVAEALAAGGGGHDAPNWSRTKSSIILCGATILYAMIAEILVNTVDVVLEGVAIDEKFLGITLFALVPNTTEFLNAISFAMNGNIALSMEIGSAYALQVCLLQIPALVLFSAINGQWYEGEELVKSTFSLIFPQWDMITVILCVFLLSYMYGEGKSNYFKGSILLLSYLVVIVGFWFSGMTDLESMGASRFDIMTAGGSYKTIGRGRAGAAFQQYSQRFSYLLDSALFPATAIRCPCMHLSGGSGFIAAHVLDILIKHGHSVTTTVRSEAKAEHIRKTYPDVKIDFKIVEDIAVEGAFDEAVKIEGLEAVIHTASPFHFNVTDTKKDLLDPAIIGTTGILKAIKKNAPTVKKVVITSSFASIVSAGLGDAPDHTYSEKDWNPVTFEEAEQNPSFGYRASKTFAEKAAWKFLEDEKPNFTIATMCPPLVFGPVIHSTSLDSLNTSNQRVRNFITGQFKNEIPDTGTFIWVDVRDLALCHVKAIEVDAAANKRFFITAGYFSNKEICQIIAKNFPEYKDQLPGADVKGGDYPEGGIYKYDNSRTKEVLGIEFMPLEKSITDLVKSLKNLS</sequence>
<dbReference type="InterPro" id="IPR044880">
    <property type="entry name" value="NCX_ion-bd_dom_sf"/>
</dbReference>
<dbReference type="InterPro" id="IPR005185">
    <property type="entry name" value="YccF"/>
</dbReference>